<dbReference type="SUPFAM" id="SSF161098">
    <property type="entry name" value="MetI-like"/>
    <property type="match status" value="1"/>
</dbReference>
<dbReference type="InterPro" id="IPR045621">
    <property type="entry name" value="BPD_transp_1_N"/>
</dbReference>
<feature type="transmembrane region" description="Helical" evidence="7">
    <location>
        <begin position="9"/>
        <end position="27"/>
    </location>
</feature>
<feature type="transmembrane region" description="Helical" evidence="7">
    <location>
        <begin position="137"/>
        <end position="160"/>
    </location>
</feature>
<keyword evidence="6 7" id="KW-0472">Membrane</keyword>
<dbReference type="RefSeq" id="WP_380148164.1">
    <property type="nucleotide sequence ID" value="NZ_JBHUOR010000116.1"/>
</dbReference>
<feature type="transmembrane region" description="Helical" evidence="7">
    <location>
        <begin position="278"/>
        <end position="302"/>
    </location>
</feature>
<reference evidence="10" key="1">
    <citation type="journal article" date="2019" name="Int. J. Syst. Evol. Microbiol.">
        <title>The Global Catalogue of Microorganisms (GCM) 10K type strain sequencing project: providing services to taxonomists for standard genome sequencing and annotation.</title>
        <authorList>
            <consortium name="The Broad Institute Genomics Platform"/>
            <consortium name="The Broad Institute Genome Sequencing Center for Infectious Disease"/>
            <person name="Wu L."/>
            <person name="Ma J."/>
        </authorList>
    </citation>
    <scope>NUCLEOTIDE SEQUENCE [LARGE SCALE GENOMIC DNA]</scope>
    <source>
        <strain evidence="10">KCTC 33522</strain>
    </source>
</reference>
<dbReference type="PANTHER" id="PTHR43163:SF6">
    <property type="entry name" value="DIPEPTIDE TRANSPORT SYSTEM PERMEASE PROTEIN DPPB-RELATED"/>
    <property type="match status" value="1"/>
</dbReference>
<dbReference type="PANTHER" id="PTHR43163">
    <property type="entry name" value="DIPEPTIDE TRANSPORT SYSTEM PERMEASE PROTEIN DPPB-RELATED"/>
    <property type="match status" value="1"/>
</dbReference>
<protein>
    <submittedName>
        <fullName evidence="9">ABC transporter permease subunit</fullName>
    </submittedName>
</protein>
<feature type="domain" description="ABC transmembrane type-1" evidence="8">
    <location>
        <begin position="98"/>
        <end position="299"/>
    </location>
</feature>
<dbReference type="Pfam" id="PF00528">
    <property type="entry name" value="BPD_transp_1"/>
    <property type="match status" value="1"/>
</dbReference>
<name>A0ABW5Y2C4_9BACL</name>
<comment type="similarity">
    <text evidence="7">Belongs to the binding-protein-dependent transport system permease family.</text>
</comment>
<evidence type="ECO:0000256" key="7">
    <source>
        <dbReference type="RuleBase" id="RU363032"/>
    </source>
</evidence>
<evidence type="ECO:0000256" key="3">
    <source>
        <dbReference type="ARBA" id="ARBA00022475"/>
    </source>
</evidence>
<evidence type="ECO:0000256" key="5">
    <source>
        <dbReference type="ARBA" id="ARBA00022989"/>
    </source>
</evidence>
<evidence type="ECO:0000256" key="6">
    <source>
        <dbReference type="ARBA" id="ARBA00023136"/>
    </source>
</evidence>
<feature type="transmembrane region" description="Helical" evidence="7">
    <location>
        <begin position="246"/>
        <end position="266"/>
    </location>
</feature>
<keyword evidence="4 7" id="KW-0812">Transmembrane</keyword>
<dbReference type="EMBL" id="JBHUOR010000116">
    <property type="protein sequence ID" value="MFD2869425.1"/>
    <property type="molecule type" value="Genomic_DNA"/>
</dbReference>
<dbReference type="InterPro" id="IPR035906">
    <property type="entry name" value="MetI-like_sf"/>
</dbReference>
<dbReference type="Gene3D" id="1.10.3720.10">
    <property type="entry name" value="MetI-like"/>
    <property type="match status" value="1"/>
</dbReference>
<accession>A0ABW5Y2C4</accession>
<keyword evidence="3" id="KW-1003">Cell membrane</keyword>
<dbReference type="InterPro" id="IPR000515">
    <property type="entry name" value="MetI-like"/>
</dbReference>
<feature type="transmembrane region" description="Helical" evidence="7">
    <location>
        <begin position="172"/>
        <end position="189"/>
    </location>
</feature>
<evidence type="ECO:0000256" key="1">
    <source>
        <dbReference type="ARBA" id="ARBA00004651"/>
    </source>
</evidence>
<evidence type="ECO:0000259" key="8">
    <source>
        <dbReference type="PROSITE" id="PS50928"/>
    </source>
</evidence>
<organism evidence="9 10">
    <name type="scientific">Kurthia populi</name>
    <dbReference type="NCBI Taxonomy" id="1562132"/>
    <lineage>
        <taxon>Bacteria</taxon>
        <taxon>Bacillati</taxon>
        <taxon>Bacillota</taxon>
        <taxon>Bacilli</taxon>
        <taxon>Bacillales</taxon>
        <taxon>Caryophanaceae</taxon>
        <taxon>Kurthia</taxon>
    </lineage>
</organism>
<evidence type="ECO:0000256" key="4">
    <source>
        <dbReference type="ARBA" id="ARBA00022692"/>
    </source>
</evidence>
<feature type="transmembrane region" description="Helical" evidence="7">
    <location>
        <begin position="222"/>
        <end position="240"/>
    </location>
</feature>
<evidence type="ECO:0000313" key="10">
    <source>
        <dbReference type="Proteomes" id="UP001597568"/>
    </source>
</evidence>
<gene>
    <name evidence="9" type="ORF">ACFSY7_13100</name>
</gene>
<keyword evidence="2 7" id="KW-0813">Transport</keyword>
<proteinExistence type="inferred from homology"/>
<sequence>MVGFLVKRLLAIIPIFLLAILLTFIMVKMSPVDPAEAYFAASNTHPTPQALEEKRQEMGLNKPIFLQYVETVKKVVQFDFGDSYMTKRPVIDEIRERLPVSFQLGLGSIILTFLISVPLGFYTALHKNGFVDYSTRFLAFIGASMPAFLVGYLLIIVFAVKLAILPLEGVGTWQHLILPMITLALPFIVQYTRMLRANMLEHMHEPAVSFARMRGLKERIIMVKYVLRLAIGPVITGLGINLGTLMTGMVIVEVVFSIPGFGRYFIDAIFSRDMPVIQCYVLLSAVLYLVCNLIVDILQMYIDPRIVKKGGHL</sequence>
<evidence type="ECO:0000313" key="9">
    <source>
        <dbReference type="EMBL" id="MFD2869425.1"/>
    </source>
</evidence>
<dbReference type="PROSITE" id="PS50928">
    <property type="entry name" value="ABC_TM1"/>
    <property type="match status" value="1"/>
</dbReference>
<comment type="caution">
    <text evidence="9">The sequence shown here is derived from an EMBL/GenBank/DDBJ whole genome shotgun (WGS) entry which is preliminary data.</text>
</comment>
<feature type="transmembrane region" description="Helical" evidence="7">
    <location>
        <begin position="104"/>
        <end position="125"/>
    </location>
</feature>
<dbReference type="CDD" id="cd06261">
    <property type="entry name" value="TM_PBP2"/>
    <property type="match status" value="1"/>
</dbReference>
<evidence type="ECO:0000256" key="2">
    <source>
        <dbReference type="ARBA" id="ARBA00022448"/>
    </source>
</evidence>
<dbReference type="Pfam" id="PF19300">
    <property type="entry name" value="BPD_transp_1_N"/>
    <property type="match status" value="1"/>
</dbReference>
<keyword evidence="10" id="KW-1185">Reference proteome</keyword>
<keyword evidence="5 7" id="KW-1133">Transmembrane helix</keyword>
<comment type="subcellular location">
    <subcellularLocation>
        <location evidence="1 7">Cell membrane</location>
        <topology evidence="1 7">Multi-pass membrane protein</topology>
    </subcellularLocation>
</comment>
<dbReference type="Proteomes" id="UP001597568">
    <property type="component" value="Unassembled WGS sequence"/>
</dbReference>